<name>A0A1I3QWJ8_9PSEU</name>
<accession>A0A1I3QWJ8</accession>
<sequence>MDSGLDVEWARRRDRVELTVAGEIDMATAPRLRDAIAAARTGTGIRSVRVDLSLVDFLDSSGLAVLAEAHSACAEDGQRMEVVCANQAVRRPLRITGLDRVLTVVEPAPVGVGGSTSAARGGAARCG</sequence>
<dbReference type="SUPFAM" id="SSF52091">
    <property type="entry name" value="SpoIIaa-like"/>
    <property type="match status" value="1"/>
</dbReference>
<dbReference type="NCBIfam" id="TIGR00377">
    <property type="entry name" value="ant_ant_sig"/>
    <property type="match status" value="1"/>
</dbReference>
<evidence type="ECO:0000259" key="3">
    <source>
        <dbReference type="PROSITE" id="PS50801"/>
    </source>
</evidence>
<dbReference type="OrthoDB" id="3628156at2"/>
<organism evidence="4 5">
    <name type="scientific">Amycolatopsis sacchari</name>
    <dbReference type="NCBI Taxonomy" id="115433"/>
    <lineage>
        <taxon>Bacteria</taxon>
        <taxon>Bacillati</taxon>
        <taxon>Actinomycetota</taxon>
        <taxon>Actinomycetes</taxon>
        <taxon>Pseudonocardiales</taxon>
        <taxon>Pseudonocardiaceae</taxon>
        <taxon>Amycolatopsis</taxon>
    </lineage>
</organism>
<dbReference type="PROSITE" id="PS50801">
    <property type="entry name" value="STAS"/>
    <property type="match status" value="1"/>
</dbReference>
<dbReference type="InterPro" id="IPR002645">
    <property type="entry name" value="STAS_dom"/>
</dbReference>
<dbReference type="STRING" id="115433.SAMN05421835_10515"/>
<proteinExistence type="inferred from homology"/>
<dbReference type="Proteomes" id="UP000199025">
    <property type="component" value="Unassembled WGS sequence"/>
</dbReference>
<evidence type="ECO:0000256" key="1">
    <source>
        <dbReference type="ARBA" id="ARBA00009013"/>
    </source>
</evidence>
<gene>
    <name evidence="4" type="ORF">SAMN05421835_10515</name>
</gene>
<dbReference type="InterPro" id="IPR058548">
    <property type="entry name" value="MlaB-like_STAS"/>
</dbReference>
<dbReference type="AlphaFoldDB" id="A0A1I3QWJ8"/>
<dbReference type="RefSeq" id="WP_091505679.1">
    <property type="nucleotide sequence ID" value="NZ_CBDQZW010000087.1"/>
</dbReference>
<dbReference type="GO" id="GO:0043856">
    <property type="term" value="F:anti-sigma factor antagonist activity"/>
    <property type="evidence" value="ECO:0007669"/>
    <property type="project" value="InterPro"/>
</dbReference>
<evidence type="ECO:0000256" key="2">
    <source>
        <dbReference type="RuleBase" id="RU003749"/>
    </source>
</evidence>
<reference evidence="4 5" key="1">
    <citation type="submission" date="2016-10" db="EMBL/GenBank/DDBJ databases">
        <authorList>
            <person name="de Groot N.N."/>
        </authorList>
    </citation>
    <scope>NUCLEOTIDE SEQUENCE [LARGE SCALE GENOMIC DNA]</scope>
    <source>
        <strain evidence="4 5">DSM 44468</strain>
    </source>
</reference>
<dbReference type="CDD" id="cd07043">
    <property type="entry name" value="STAS_anti-anti-sigma_factors"/>
    <property type="match status" value="1"/>
</dbReference>
<keyword evidence="5" id="KW-1185">Reference proteome</keyword>
<dbReference type="EMBL" id="FORP01000005">
    <property type="protein sequence ID" value="SFJ38100.1"/>
    <property type="molecule type" value="Genomic_DNA"/>
</dbReference>
<evidence type="ECO:0000313" key="4">
    <source>
        <dbReference type="EMBL" id="SFJ38100.1"/>
    </source>
</evidence>
<dbReference type="InterPro" id="IPR036513">
    <property type="entry name" value="STAS_dom_sf"/>
</dbReference>
<protein>
    <recommendedName>
        <fullName evidence="2">Anti-sigma factor antagonist</fullName>
    </recommendedName>
</protein>
<dbReference type="Pfam" id="PF13466">
    <property type="entry name" value="STAS_2"/>
    <property type="match status" value="1"/>
</dbReference>
<feature type="domain" description="STAS" evidence="3">
    <location>
        <begin position="18"/>
        <end position="102"/>
    </location>
</feature>
<comment type="similarity">
    <text evidence="1 2">Belongs to the anti-sigma-factor antagonist family.</text>
</comment>
<evidence type="ECO:0000313" key="5">
    <source>
        <dbReference type="Proteomes" id="UP000199025"/>
    </source>
</evidence>
<dbReference type="PANTHER" id="PTHR33495">
    <property type="entry name" value="ANTI-SIGMA FACTOR ANTAGONIST TM_1081-RELATED-RELATED"/>
    <property type="match status" value="1"/>
</dbReference>
<dbReference type="PANTHER" id="PTHR33495:SF2">
    <property type="entry name" value="ANTI-SIGMA FACTOR ANTAGONIST TM_1081-RELATED"/>
    <property type="match status" value="1"/>
</dbReference>
<dbReference type="Gene3D" id="3.30.750.24">
    <property type="entry name" value="STAS domain"/>
    <property type="match status" value="1"/>
</dbReference>
<dbReference type="InterPro" id="IPR003658">
    <property type="entry name" value="Anti-sigma_ant"/>
</dbReference>